<gene>
    <name evidence="9" type="ORF">LBAT_1015</name>
</gene>
<dbReference type="RefSeq" id="WP_060459537.1">
    <property type="nucleotide sequence ID" value="NZ_AP014808.1"/>
</dbReference>
<dbReference type="KEGG" id="lae:LBAT_1015"/>
<dbReference type="STRING" id="1600.LBAT_1015"/>
<evidence type="ECO:0000313" key="10">
    <source>
        <dbReference type="Proteomes" id="UP000035709"/>
    </source>
</evidence>
<dbReference type="NCBIfam" id="TIGR03544">
    <property type="entry name" value="DivI1A_domain"/>
    <property type="match status" value="1"/>
</dbReference>
<evidence type="ECO:0000256" key="6">
    <source>
        <dbReference type="ARBA" id="ARBA00023306"/>
    </source>
</evidence>
<evidence type="ECO:0000256" key="3">
    <source>
        <dbReference type="ARBA" id="ARBA00022490"/>
    </source>
</evidence>
<organism evidence="9 10">
    <name type="scientific">Lactobacillus acetotolerans</name>
    <dbReference type="NCBI Taxonomy" id="1600"/>
    <lineage>
        <taxon>Bacteria</taxon>
        <taxon>Bacillati</taxon>
        <taxon>Bacillota</taxon>
        <taxon>Bacilli</taxon>
        <taxon>Lactobacillales</taxon>
        <taxon>Lactobacillaceae</taxon>
        <taxon>Lactobacillus</taxon>
    </lineage>
</organism>
<dbReference type="Proteomes" id="UP000035709">
    <property type="component" value="Chromosome"/>
</dbReference>
<keyword evidence="5 7" id="KW-0175">Coiled coil</keyword>
<evidence type="ECO:0000256" key="4">
    <source>
        <dbReference type="ARBA" id="ARBA00022618"/>
    </source>
</evidence>
<proteinExistence type="inferred from homology"/>
<dbReference type="AlphaFoldDB" id="A0A0D6A3X0"/>
<accession>A0A0D6A3X0</accession>
<keyword evidence="3" id="KW-0963">Cytoplasm</keyword>
<evidence type="ECO:0000256" key="8">
    <source>
        <dbReference type="SAM" id="MobiDB-lite"/>
    </source>
</evidence>
<dbReference type="EMBL" id="AP014808">
    <property type="protein sequence ID" value="BAQ57404.1"/>
    <property type="molecule type" value="Genomic_DNA"/>
</dbReference>
<feature type="region of interest" description="Disordered" evidence="8">
    <location>
        <begin position="163"/>
        <end position="237"/>
    </location>
</feature>
<evidence type="ECO:0000256" key="7">
    <source>
        <dbReference type="SAM" id="Coils"/>
    </source>
</evidence>
<dbReference type="PATRIC" id="fig|1600.4.peg.1039"/>
<dbReference type="GO" id="GO:0005737">
    <property type="term" value="C:cytoplasm"/>
    <property type="evidence" value="ECO:0007669"/>
    <property type="project" value="UniProtKB-SubCell"/>
</dbReference>
<evidence type="ECO:0000256" key="5">
    <source>
        <dbReference type="ARBA" id="ARBA00023054"/>
    </source>
</evidence>
<evidence type="ECO:0000256" key="2">
    <source>
        <dbReference type="ARBA" id="ARBA00009008"/>
    </source>
</evidence>
<keyword evidence="4 9" id="KW-0132">Cell division</keyword>
<protein>
    <submittedName>
        <fullName evidence="9">Cell division initiation protein</fullName>
    </submittedName>
</protein>
<sequence>MADKKTRVKKLTPMDIHNKEFKHRGFKGYDRREVDGFLDKVVSDYGDALDETSDLKNKVVKLNDKVDKLQAQVDKYNQMDKSAKEAVTDAKEKAQKIIDDARNQAAIDTDYQKQQQDVLKSDYKRLKQEVSQFRKHVQKLLQSQIDDLNDQGWQHALDRYFHTDRFYPPDGSEPIPSASEDDIDGVDSDDSDDVDSVDEPKPMTGDSPSHETLNAKPKLKNNSGAKIIFPDDNKDNN</sequence>
<evidence type="ECO:0000256" key="1">
    <source>
        <dbReference type="ARBA" id="ARBA00004496"/>
    </source>
</evidence>
<name>A0A0D6A3X0_9LACO</name>
<comment type="similarity">
    <text evidence="2">Belongs to the DivIVA family.</text>
</comment>
<comment type="subcellular location">
    <subcellularLocation>
        <location evidence="1">Cytoplasm</location>
    </subcellularLocation>
</comment>
<feature type="coiled-coil region" evidence="7">
    <location>
        <begin position="52"/>
        <end position="143"/>
    </location>
</feature>
<dbReference type="Gene3D" id="6.10.250.660">
    <property type="match status" value="1"/>
</dbReference>
<keyword evidence="6" id="KW-0131">Cell cycle</keyword>
<evidence type="ECO:0000313" key="9">
    <source>
        <dbReference type="EMBL" id="BAQ57404.1"/>
    </source>
</evidence>
<feature type="compositionally biased region" description="Acidic residues" evidence="8">
    <location>
        <begin position="179"/>
        <end position="197"/>
    </location>
</feature>
<reference evidence="9 10" key="1">
    <citation type="submission" date="2015-03" db="EMBL/GenBank/DDBJ databases">
        <title>Complete genome sequence of Lactobacillus acetotolerans NBRC 13120.</title>
        <authorList>
            <person name="Toh H."/>
            <person name="Morita H."/>
            <person name="Fujita N."/>
        </authorList>
    </citation>
    <scope>NUCLEOTIDE SEQUENCE [LARGE SCALE GENOMIC DNA]</scope>
    <source>
        <strain evidence="9 10">NBRC 13120</strain>
    </source>
</reference>
<dbReference type="PANTHER" id="PTHR35794">
    <property type="entry name" value="CELL DIVISION PROTEIN DIVIVA"/>
    <property type="match status" value="1"/>
</dbReference>
<dbReference type="PANTHER" id="PTHR35794:SF2">
    <property type="entry name" value="CELL DIVISION PROTEIN DIVIVA"/>
    <property type="match status" value="1"/>
</dbReference>
<dbReference type="InterPro" id="IPR007793">
    <property type="entry name" value="DivIVA_fam"/>
</dbReference>
<dbReference type="GO" id="GO:0051301">
    <property type="term" value="P:cell division"/>
    <property type="evidence" value="ECO:0007669"/>
    <property type="project" value="UniProtKB-KW"/>
</dbReference>
<dbReference type="OrthoDB" id="9815492at2"/>
<dbReference type="InterPro" id="IPR019933">
    <property type="entry name" value="DivIVA_domain"/>
</dbReference>
<keyword evidence="10" id="KW-1185">Reference proteome</keyword>
<dbReference type="Pfam" id="PF05103">
    <property type="entry name" value="DivIVA"/>
    <property type="match status" value="1"/>
</dbReference>